<dbReference type="PANTHER" id="PTHR20857">
    <property type="entry name" value="THIAMINE-PHOSPHATE PYROPHOSPHORYLASE"/>
    <property type="match status" value="1"/>
</dbReference>
<evidence type="ECO:0000256" key="2">
    <source>
        <dbReference type="ARBA" id="ARBA00005165"/>
    </source>
</evidence>
<dbReference type="SUPFAM" id="SSF51391">
    <property type="entry name" value="Thiamin phosphate synthase"/>
    <property type="match status" value="1"/>
</dbReference>
<evidence type="ECO:0000256" key="8">
    <source>
        <dbReference type="ARBA" id="ARBA00047851"/>
    </source>
</evidence>
<dbReference type="Pfam" id="PF02581">
    <property type="entry name" value="TMP-TENI"/>
    <property type="match status" value="1"/>
</dbReference>
<evidence type="ECO:0000256" key="1">
    <source>
        <dbReference type="ARBA" id="ARBA00003814"/>
    </source>
</evidence>
<evidence type="ECO:0000313" key="14">
    <source>
        <dbReference type="EMBL" id="KLL10545.1"/>
    </source>
</evidence>
<keyword evidence="4 10" id="KW-0479">Metal-binding</keyword>
<feature type="binding site" evidence="10">
    <location>
        <position position="112"/>
    </location>
    <ligand>
        <name>Mg(2+)</name>
        <dbReference type="ChEBI" id="CHEBI:18420"/>
    </ligand>
</feature>
<feature type="binding site" evidence="10">
    <location>
        <position position="92"/>
    </location>
    <ligand>
        <name>4-amino-2-methyl-5-(diphosphooxymethyl)pyrimidine</name>
        <dbReference type="ChEBI" id="CHEBI:57841"/>
    </ligand>
</feature>
<dbReference type="RefSeq" id="WP_076842567.1">
    <property type="nucleotide sequence ID" value="NZ_JWIO01000030.1"/>
</dbReference>
<proteinExistence type="inferred from homology"/>
<dbReference type="InterPro" id="IPR036206">
    <property type="entry name" value="ThiamineP_synth_sf"/>
</dbReference>
<dbReference type="NCBIfam" id="TIGR00693">
    <property type="entry name" value="thiE"/>
    <property type="match status" value="1"/>
</dbReference>
<comment type="catalytic activity">
    <reaction evidence="8 10 11">
        <text>2-(2-carboxy-4-methylthiazol-5-yl)ethyl phosphate + 4-amino-2-methyl-5-(diphosphooxymethyl)pyrimidine + 2 H(+) = thiamine phosphate + CO2 + diphosphate</text>
        <dbReference type="Rhea" id="RHEA:47848"/>
        <dbReference type="ChEBI" id="CHEBI:15378"/>
        <dbReference type="ChEBI" id="CHEBI:16526"/>
        <dbReference type="ChEBI" id="CHEBI:33019"/>
        <dbReference type="ChEBI" id="CHEBI:37575"/>
        <dbReference type="ChEBI" id="CHEBI:57841"/>
        <dbReference type="ChEBI" id="CHEBI:62890"/>
        <dbReference type="EC" id="2.5.1.3"/>
    </reaction>
</comment>
<feature type="binding site" evidence="10">
    <location>
        <position position="161"/>
    </location>
    <ligand>
        <name>4-amino-2-methyl-5-(diphosphooxymethyl)pyrimidine</name>
        <dbReference type="ChEBI" id="CHEBI:57841"/>
    </ligand>
</feature>
<keyword evidence="3 10" id="KW-0808">Transferase</keyword>
<keyword evidence="5 10" id="KW-0460">Magnesium</keyword>
<evidence type="ECO:0000256" key="9">
    <source>
        <dbReference type="ARBA" id="ARBA00047883"/>
    </source>
</evidence>
<reference evidence="14 15" key="1">
    <citation type="submission" date="2014-12" db="EMBL/GenBank/DDBJ databases">
        <title>Frankia sp. BMG5.1 draft genome.</title>
        <authorList>
            <person name="Gtari M."/>
            <person name="Ghodhbane-Gtari F."/>
            <person name="Nouioui I."/>
            <person name="Ktari A."/>
            <person name="Hezbri K."/>
            <person name="Mimouni W."/>
            <person name="Sbissi I."/>
            <person name="Ayari A."/>
            <person name="Yamanaka T."/>
            <person name="Normand P."/>
            <person name="Tisa L.S."/>
            <person name="Boudabous A."/>
        </authorList>
    </citation>
    <scope>NUCLEOTIDE SEQUENCE [LARGE SCALE GENOMIC DNA]</scope>
    <source>
        <strain evidence="14 15">BMG5.1</strain>
    </source>
</reference>
<comment type="caution">
    <text evidence="14">The sequence shown here is derived from an EMBL/GenBank/DDBJ whole genome shotgun (WGS) entry which is preliminary data.</text>
</comment>
<evidence type="ECO:0000256" key="7">
    <source>
        <dbReference type="ARBA" id="ARBA00047334"/>
    </source>
</evidence>
<keyword evidence="15" id="KW-1185">Reference proteome</keyword>
<protein>
    <recommendedName>
        <fullName evidence="10">Thiamine-phosphate synthase</fullName>
        <shortName evidence="10">TP synthase</shortName>
        <shortName evidence="10">TPS</shortName>
        <ecNumber evidence="10">2.5.1.3</ecNumber>
    </recommendedName>
    <alternativeName>
        <fullName evidence="10">Thiamine-phosphate pyrophosphorylase</fullName>
        <shortName evidence="10">TMP pyrophosphorylase</shortName>
        <shortName evidence="10">TMP-PPase</shortName>
    </alternativeName>
</protein>
<feature type="binding site" evidence="10">
    <location>
        <position position="194"/>
    </location>
    <ligand>
        <name>2-[(2R,5Z)-2-carboxy-4-methylthiazol-5(2H)-ylidene]ethyl phosphate</name>
        <dbReference type="ChEBI" id="CHEBI:62899"/>
    </ligand>
</feature>
<organism evidence="14 15">
    <name type="scientific">Protofrankia coriariae</name>
    <dbReference type="NCBI Taxonomy" id="1562887"/>
    <lineage>
        <taxon>Bacteria</taxon>
        <taxon>Bacillati</taxon>
        <taxon>Actinomycetota</taxon>
        <taxon>Actinomycetes</taxon>
        <taxon>Frankiales</taxon>
        <taxon>Frankiaceae</taxon>
        <taxon>Protofrankia</taxon>
    </lineage>
</organism>
<comment type="caution">
    <text evidence="10">Lacks conserved residue(s) required for the propagation of feature annotation.</text>
</comment>
<dbReference type="InterPro" id="IPR022998">
    <property type="entry name" value="ThiamineP_synth_TenI"/>
</dbReference>
<feature type="binding site" evidence="10">
    <location>
        <position position="131"/>
    </location>
    <ligand>
        <name>4-amino-2-methyl-5-(diphosphooxymethyl)pyrimidine</name>
        <dbReference type="ChEBI" id="CHEBI:57841"/>
    </ligand>
</feature>
<keyword evidence="6 10" id="KW-0784">Thiamine biosynthesis</keyword>
<dbReference type="CDD" id="cd00564">
    <property type="entry name" value="TMP_TenI"/>
    <property type="match status" value="1"/>
</dbReference>
<evidence type="ECO:0000256" key="3">
    <source>
        <dbReference type="ARBA" id="ARBA00022679"/>
    </source>
</evidence>
<comment type="catalytic activity">
    <reaction evidence="9 10 11">
        <text>2-[(2R,5Z)-2-carboxy-4-methylthiazol-5(2H)-ylidene]ethyl phosphate + 4-amino-2-methyl-5-(diphosphooxymethyl)pyrimidine + 2 H(+) = thiamine phosphate + CO2 + diphosphate</text>
        <dbReference type="Rhea" id="RHEA:47844"/>
        <dbReference type="ChEBI" id="CHEBI:15378"/>
        <dbReference type="ChEBI" id="CHEBI:16526"/>
        <dbReference type="ChEBI" id="CHEBI:33019"/>
        <dbReference type="ChEBI" id="CHEBI:37575"/>
        <dbReference type="ChEBI" id="CHEBI:57841"/>
        <dbReference type="ChEBI" id="CHEBI:62899"/>
        <dbReference type="EC" id="2.5.1.3"/>
    </reaction>
</comment>
<evidence type="ECO:0000256" key="11">
    <source>
        <dbReference type="RuleBase" id="RU003826"/>
    </source>
</evidence>
<comment type="pathway">
    <text evidence="2 10 12">Cofactor biosynthesis; thiamine diphosphate biosynthesis; thiamine phosphate from 4-amino-2-methyl-5-diphosphomethylpyrimidine and 4-methyl-5-(2-phosphoethyl)-thiazole: step 1/1.</text>
</comment>
<evidence type="ECO:0000313" key="15">
    <source>
        <dbReference type="Proteomes" id="UP000035425"/>
    </source>
</evidence>
<dbReference type="PANTHER" id="PTHR20857:SF15">
    <property type="entry name" value="THIAMINE-PHOSPHATE SYNTHASE"/>
    <property type="match status" value="1"/>
</dbReference>
<evidence type="ECO:0000256" key="5">
    <source>
        <dbReference type="ARBA" id="ARBA00022842"/>
    </source>
</evidence>
<comment type="catalytic activity">
    <reaction evidence="7 10 11">
        <text>4-methyl-5-(2-phosphooxyethyl)-thiazole + 4-amino-2-methyl-5-(diphosphooxymethyl)pyrimidine + H(+) = thiamine phosphate + diphosphate</text>
        <dbReference type="Rhea" id="RHEA:22328"/>
        <dbReference type="ChEBI" id="CHEBI:15378"/>
        <dbReference type="ChEBI" id="CHEBI:33019"/>
        <dbReference type="ChEBI" id="CHEBI:37575"/>
        <dbReference type="ChEBI" id="CHEBI:57841"/>
        <dbReference type="ChEBI" id="CHEBI:58296"/>
        <dbReference type="EC" id="2.5.1.3"/>
    </reaction>
</comment>
<feature type="binding site" evidence="10">
    <location>
        <begin position="60"/>
        <end position="64"/>
    </location>
    <ligand>
        <name>4-amino-2-methyl-5-(diphosphooxymethyl)pyrimidine</name>
        <dbReference type="ChEBI" id="CHEBI:57841"/>
    </ligand>
</feature>
<accession>A0ABR5F1G1</accession>
<evidence type="ECO:0000256" key="12">
    <source>
        <dbReference type="RuleBase" id="RU004253"/>
    </source>
</evidence>
<evidence type="ECO:0000256" key="10">
    <source>
        <dbReference type="HAMAP-Rule" id="MF_00097"/>
    </source>
</evidence>
<feature type="binding site" evidence="10">
    <location>
        <position position="93"/>
    </location>
    <ligand>
        <name>Mg(2+)</name>
        <dbReference type="ChEBI" id="CHEBI:18420"/>
    </ligand>
</feature>
<evidence type="ECO:0000256" key="4">
    <source>
        <dbReference type="ARBA" id="ARBA00022723"/>
    </source>
</evidence>
<name>A0ABR5F1G1_9ACTN</name>
<dbReference type="Proteomes" id="UP000035425">
    <property type="component" value="Unassembled WGS sequence"/>
</dbReference>
<comment type="similarity">
    <text evidence="10 11">Belongs to the thiamine-phosphate synthase family.</text>
</comment>
<dbReference type="HAMAP" id="MF_00097">
    <property type="entry name" value="TMP_synthase"/>
    <property type="match status" value="1"/>
</dbReference>
<dbReference type="EMBL" id="JWIO01000030">
    <property type="protein sequence ID" value="KLL10545.1"/>
    <property type="molecule type" value="Genomic_DNA"/>
</dbReference>
<gene>
    <name evidence="10" type="primary">thiE</name>
    <name evidence="14" type="ORF">FrCorBMG51_17430</name>
</gene>
<feature type="binding site" evidence="10">
    <location>
        <begin position="158"/>
        <end position="160"/>
    </location>
    <ligand>
        <name>2-[(2R,5Z)-2-carboxy-4-methylthiazol-5(2H)-ylidene]ethyl phosphate</name>
        <dbReference type="ChEBI" id="CHEBI:62899"/>
    </ligand>
</feature>
<comment type="function">
    <text evidence="1 10">Condenses 4-methyl-5-(beta-hydroxyethyl)thiazole monophosphate (THZ-P) and 2-methyl-4-amino-5-hydroxymethyl pyrimidine pyrophosphate (HMP-PP) to form thiamine monophosphate (TMP).</text>
</comment>
<dbReference type="EC" id="2.5.1.3" evidence="10"/>
<evidence type="ECO:0000256" key="6">
    <source>
        <dbReference type="ARBA" id="ARBA00022977"/>
    </source>
</evidence>
<dbReference type="InterPro" id="IPR013785">
    <property type="entry name" value="Aldolase_TIM"/>
</dbReference>
<dbReference type="Gene3D" id="3.20.20.70">
    <property type="entry name" value="Aldolase class I"/>
    <property type="match status" value="1"/>
</dbReference>
<feature type="domain" description="Thiamine phosphate synthase/TenI" evidence="13">
    <location>
        <begin position="43"/>
        <end position="217"/>
    </location>
</feature>
<dbReference type="InterPro" id="IPR034291">
    <property type="entry name" value="TMP_synthase"/>
</dbReference>
<comment type="cofactor">
    <cofactor evidence="10">
        <name>Mg(2+)</name>
        <dbReference type="ChEBI" id="CHEBI:18420"/>
    </cofactor>
    <text evidence="10">Binds 1 Mg(2+) ion per subunit.</text>
</comment>
<sequence>MTQDVDAPRSSYTSSYTRSAEAEARLVRLADARLYLCLGLRPELAAFLDEVVAAGVDVVQLREKGLEWQPEADGLAVVRQVARRRGALVAANDRADLAAFTGVDVLHVGQHDIPPRLARQLLGPDVLIGLSTHDPDQLAAAIEDPDVDYFCVGPVWATPTKQGRPPVGLELPRLAARLAPPFTPGAKPWFVTGGVDATTLDDVLDTGARRVVVVRGITQAAEPGPAVTALATRLRAALSHHPDGAGGCAEA</sequence>
<evidence type="ECO:0000259" key="13">
    <source>
        <dbReference type="Pfam" id="PF02581"/>
    </source>
</evidence>